<evidence type="ECO:0000313" key="3">
    <source>
        <dbReference type="Proteomes" id="UP001215598"/>
    </source>
</evidence>
<gene>
    <name evidence="2" type="ORF">B0H16DRAFT_1696890</name>
</gene>
<dbReference type="AlphaFoldDB" id="A0AAD7MT30"/>
<dbReference type="Proteomes" id="UP001215598">
    <property type="component" value="Unassembled WGS sequence"/>
</dbReference>
<dbReference type="EMBL" id="JARKIB010000157">
    <property type="protein sequence ID" value="KAJ7730743.1"/>
    <property type="molecule type" value="Genomic_DNA"/>
</dbReference>
<evidence type="ECO:0000256" key="1">
    <source>
        <dbReference type="SAM" id="MobiDB-lite"/>
    </source>
</evidence>
<feature type="region of interest" description="Disordered" evidence="1">
    <location>
        <begin position="1"/>
        <end position="32"/>
    </location>
</feature>
<reference evidence="2" key="1">
    <citation type="submission" date="2023-03" db="EMBL/GenBank/DDBJ databases">
        <title>Massive genome expansion in bonnet fungi (Mycena s.s.) driven by repeated elements and novel gene families across ecological guilds.</title>
        <authorList>
            <consortium name="Lawrence Berkeley National Laboratory"/>
            <person name="Harder C.B."/>
            <person name="Miyauchi S."/>
            <person name="Viragh M."/>
            <person name="Kuo A."/>
            <person name="Thoen E."/>
            <person name="Andreopoulos B."/>
            <person name="Lu D."/>
            <person name="Skrede I."/>
            <person name="Drula E."/>
            <person name="Henrissat B."/>
            <person name="Morin E."/>
            <person name="Kohler A."/>
            <person name="Barry K."/>
            <person name="LaButti K."/>
            <person name="Morin E."/>
            <person name="Salamov A."/>
            <person name="Lipzen A."/>
            <person name="Mereny Z."/>
            <person name="Hegedus B."/>
            <person name="Baldrian P."/>
            <person name="Stursova M."/>
            <person name="Weitz H."/>
            <person name="Taylor A."/>
            <person name="Grigoriev I.V."/>
            <person name="Nagy L.G."/>
            <person name="Martin F."/>
            <person name="Kauserud H."/>
        </authorList>
    </citation>
    <scope>NUCLEOTIDE SEQUENCE</scope>
    <source>
        <strain evidence="2">CBHHK182m</strain>
    </source>
</reference>
<evidence type="ECO:0000313" key="2">
    <source>
        <dbReference type="EMBL" id="KAJ7730743.1"/>
    </source>
</evidence>
<feature type="compositionally biased region" description="Basic and acidic residues" evidence="1">
    <location>
        <begin position="9"/>
        <end position="24"/>
    </location>
</feature>
<proteinExistence type="predicted"/>
<organism evidence="2 3">
    <name type="scientific">Mycena metata</name>
    <dbReference type="NCBI Taxonomy" id="1033252"/>
    <lineage>
        <taxon>Eukaryota</taxon>
        <taxon>Fungi</taxon>
        <taxon>Dikarya</taxon>
        <taxon>Basidiomycota</taxon>
        <taxon>Agaricomycotina</taxon>
        <taxon>Agaricomycetes</taxon>
        <taxon>Agaricomycetidae</taxon>
        <taxon>Agaricales</taxon>
        <taxon>Marasmiineae</taxon>
        <taxon>Mycenaceae</taxon>
        <taxon>Mycena</taxon>
    </lineage>
</organism>
<accession>A0AAD7MT30</accession>
<name>A0AAD7MT30_9AGAR</name>
<keyword evidence="3" id="KW-1185">Reference proteome</keyword>
<protein>
    <submittedName>
        <fullName evidence="2">Uncharacterized protein</fullName>
    </submittedName>
</protein>
<sequence length="333" mass="36408">MRRGSMGTERGEKDGRREEERKEASSTGVTASIRRAARMRVRARGLDARACSSRINSTVCVRIYVRAANVEEVGGGGRWDARVHVAQKNEHMEKSVCAPTCMRAHGDSTCITRPSTNVSVGAGRGRRRGTTAAMERDGRGWVLGEWEGKERGTGQNGTVWMADERCEVSREHGAKKKRGRIFERRCVNDGSGRSGTAILAPFKGALGSGTALRVRAIRLKEATVTGNGRPVALPIFWTVTSVASLQLGTVSGGLKKREGHGREQNRGRAGGVLYNMLMRVNVKGASRHRGGRKAVRRHVAATRRSVDLLKFFVRPTLQSEIRPPTVSSRKCHA</sequence>
<comment type="caution">
    <text evidence="2">The sequence shown here is derived from an EMBL/GenBank/DDBJ whole genome shotgun (WGS) entry which is preliminary data.</text>
</comment>